<keyword evidence="3" id="KW-1185">Reference proteome</keyword>
<dbReference type="Proteomes" id="UP000094622">
    <property type="component" value="Unassembled WGS sequence"/>
</dbReference>
<proteinExistence type="predicted"/>
<evidence type="ECO:0000256" key="1">
    <source>
        <dbReference type="SAM" id="MobiDB-lite"/>
    </source>
</evidence>
<gene>
    <name evidence="2" type="ORF">A6302_04470</name>
</gene>
<dbReference type="SUPFAM" id="SSF51556">
    <property type="entry name" value="Metallo-dependent hydrolases"/>
    <property type="match status" value="1"/>
</dbReference>
<dbReference type="EMBL" id="MCRJ01000241">
    <property type="protein sequence ID" value="ODN66033.1"/>
    <property type="molecule type" value="Genomic_DNA"/>
</dbReference>
<dbReference type="Gene3D" id="3.20.20.140">
    <property type="entry name" value="Metal-dependent hydrolases"/>
    <property type="match status" value="1"/>
</dbReference>
<name>A0A1E3GPQ0_9HYPH</name>
<sequence>MLESGTTTVQHIQGGLSGPEENWDRTVDDVVEAYREIGMRVSWSFMIRDRNQLTYEADDRFLARCRRMSPAISARS</sequence>
<dbReference type="PATRIC" id="fig|1439726.3.peg.4765"/>
<feature type="region of interest" description="Disordered" evidence="1">
    <location>
        <begin position="1"/>
        <end position="23"/>
    </location>
</feature>
<feature type="compositionally biased region" description="Polar residues" evidence="1">
    <location>
        <begin position="1"/>
        <end position="11"/>
    </location>
</feature>
<dbReference type="AlphaFoldDB" id="A0A1E3GPQ0"/>
<organism evidence="2 3">
    <name type="scientific">Methylobrevis pamukkalensis</name>
    <dbReference type="NCBI Taxonomy" id="1439726"/>
    <lineage>
        <taxon>Bacteria</taxon>
        <taxon>Pseudomonadati</taxon>
        <taxon>Pseudomonadota</taxon>
        <taxon>Alphaproteobacteria</taxon>
        <taxon>Hyphomicrobiales</taxon>
        <taxon>Pleomorphomonadaceae</taxon>
        <taxon>Methylobrevis</taxon>
    </lineage>
</organism>
<protein>
    <submittedName>
        <fullName evidence="2">Uncharacterized protein</fullName>
    </submittedName>
</protein>
<comment type="caution">
    <text evidence="2">The sequence shown here is derived from an EMBL/GenBank/DDBJ whole genome shotgun (WGS) entry which is preliminary data.</text>
</comment>
<evidence type="ECO:0000313" key="3">
    <source>
        <dbReference type="Proteomes" id="UP000094622"/>
    </source>
</evidence>
<evidence type="ECO:0000313" key="2">
    <source>
        <dbReference type="EMBL" id="ODN66033.1"/>
    </source>
</evidence>
<dbReference type="InterPro" id="IPR032466">
    <property type="entry name" value="Metal_Hydrolase"/>
</dbReference>
<accession>A0A1E3GPQ0</accession>
<reference evidence="2 3" key="1">
    <citation type="submission" date="2016-07" db="EMBL/GenBank/DDBJ databases">
        <title>Draft Genome Sequence of Methylobrevis pamukkalensis PK2.</title>
        <authorList>
            <person name="Vasilenko O.V."/>
            <person name="Doronina N.V."/>
            <person name="Shmareva M.N."/>
            <person name="Tarlachkov S.V."/>
            <person name="Mustakhimov I."/>
            <person name="Trotsenko Y.A."/>
        </authorList>
    </citation>
    <scope>NUCLEOTIDE SEQUENCE [LARGE SCALE GENOMIC DNA]</scope>
    <source>
        <strain evidence="2 3">PK2</strain>
    </source>
</reference>